<name>A0ABQ8MEC6_LABRO</name>
<organism evidence="1 2">
    <name type="scientific">Labeo rohita</name>
    <name type="common">Indian major carp</name>
    <name type="synonym">Cyprinus rohita</name>
    <dbReference type="NCBI Taxonomy" id="84645"/>
    <lineage>
        <taxon>Eukaryota</taxon>
        <taxon>Metazoa</taxon>
        <taxon>Chordata</taxon>
        <taxon>Craniata</taxon>
        <taxon>Vertebrata</taxon>
        <taxon>Euteleostomi</taxon>
        <taxon>Actinopterygii</taxon>
        <taxon>Neopterygii</taxon>
        <taxon>Teleostei</taxon>
        <taxon>Ostariophysi</taxon>
        <taxon>Cypriniformes</taxon>
        <taxon>Cyprinidae</taxon>
        <taxon>Labeoninae</taxon>
        <taxon>Labeonini</taxon>
        <taxon>Labeo</taxon>
    </lineage>
</organism>
<reference evidence="1 2" key="1">
    <citation type="submission" date="2022-01" db="EMBL/GenBank/DDBJ databases">
        <title>A high-quality chromosome-level genome assembly of rohu carp, Labeo rohita.</title>
        <authorList>
            <person name="Arick M.A. II"/>
            <person name="Hsu C.-Y."/>
            <person name="Magbanua Z."/>
            <person name="Pechanova O."/>
            <person name="Grover C."/>
            <person name="Miller E."/>
            <person name="Thrash A."/>
            <person name="Ezzel L."/>
            <person name="Alam S."/>
            <person name="Benzie J."/>
            <person name="Hamilton M."/>
            <person name="Karsi A."/>
            <person name="Lawrence M.L."/>
            <person name="Peterson D.G."/>
        </authorList>
    </citation>
    <scope>NUCLEOTIDE SEQUENCE [LARGE SCALE GENOMIC DNA]</scope>
    <source>
        <strain evidence="2">BAU-BD-2019</strain>
        <tissue evidence="1">Blood</tissue>
    </source>
</reference>
<protein>
    <submittedName>
        <fullName evidence="1">DNA-directed RNA polymerase subunit beta</fullName>
    </submittedName>
</protein>
<proteinExistence type="predicted"/>
<comment type="caution">
    <text evidence="1">The sequence shown here is derived from an EMBL/GenBank/DDBJ whole genome shotgun (WGS) entry which is preliminary data.</text>
</comment>
<dbReference type="EMBL" id="JACTAM010000009">
    <property type="protein sequence ID" value="KAI2661064.1"/>
    <property type="molecule type" value="Genomic_DNA"/>
</dbReference>
<dbReference type="Gene3D" id="3.30.70.1820">
    <property type="entry name" value="L1 transposable element, RRM domain"/>
    <property type="match status" value="1"/>
</dbReference>
<sequence length="98" mass="11132">MKVHGIPEAVKENVHEEVIHVCQEVLPQKRDQLPAAIDVAHQLGSKRLNESRPRAVIVHFAVEVWKAAKKQPVPARSRLACHRRFNEGGQRFKAETMP</sequence>
<dbReference type="GO" id="GO:0000428">
    <property type="term" value="C:DNA-directed RNA polymerase complex"/>
    <property type="evidence" value="ECO:0007669"/>
    <property type="project" value="UniProtKB-KW"/>
</dbReference>
<dbReference type="Proteomes" id="UP000830375">
    <property type="component" value="Unassembled WGS sequence"/>
</dbReference>
<gene>
    <name evidence="1" type="ORF">H4Q32_030089</name>
</gene>
<accession>A0ABQ8MEC6</accession>
<keyword evidence="1" id="KW-0240">DNA-directed RNA polymerase</keyword>
<keyword evidence="1" id="KW-0804">Transcription</keyword>
<evidence type="ECO:0000313" key="2">
    <source>
        <dbReference type="Proteomes" id="UP000830375"/>
    </source>
</evidence>
<evidence type="ECO:0000313" key="1">
    <source>
        <dbReference type="EMBL" id="KAI2661064.1"/>
    </source>
</evidence>
<keyword evidence="2" id="KW-1185">Reference proteome</keyword>